<accession>A0A1X0WK42</accession>
<dbReference type="GeneID" id="93567671"/>
<dbReference type="Pfam" id="PF00248">
    <property type="entry name" value="Aldo_ket_red"/>
    <property type="match status" value="1"/>
</dbReference>
<reference evidence="3 4" key="1">
    <citation type="journal article" date="2017" name="Int. J. Syst. Evol. Microbiol.">
        <title>Rouxiella badensis sp. nov. and Rouxiella silvae sp. nov. isolated from peat bog soil in Germany and emendation of the genus description.</title>
        <authorList>
            <person name="Le Fleche-Mateos A."/>
            <person name="Kugler J.H."/>
            <person name="Hansen S.H."/>
            <person name="Syldatk C."/>
            <person name="Hausmann R."/>
            <person name="Lomprez F."/>
            <person name="Vandenbogaert M."/>
            <person name="Manuguerra J.C."/>
            <person name="Grimont P.A."/>
        </authorList>
    </citation>
    <scope>NUCLEOTIDE SEQUENCE [LARGE SCALE GENOMIC DNA]</scope>
    <source>
        <strain evidence="3 4">DSM 100043</strain>
    </source>
</reference>
<feature type="domain" description="NADP-dependent oxidoreductase" evidence="2">
    <location>
        <begin position="16"/>
        <end position="309"/>
    </location>
</feature>
<evidence type="ECO:0000259" key="2">
    <source>
        <dbReference type="Pfam" id="PF00248"/>
    </source>
</evidence>
<evidence type="ECO:0000313" key="4">
    <source>
        <dbReference type="Proteomes" id="UP000192536"/>
    </source>
</evidence>
<dbReference type="InterPro" id="IPR023210">
    <property type="entry name" value="NADP_OxRdtase_dom"/>
</dbReference>
<dbReference type="SUPFAM" id="SSF51430">
    <property type="entry name" value="NAD(P)-linked oxidoreductase"/>
    <property type="match status" value="1"/>
</dbReference>
<comment type="caution">
    <text evidence="3">The sequence shown here is derived from an EMBL/GenBank/DDBJ whole genome shotgun (WGS) entry which is preliminary data.</text>
</comment>
<dbReference type="GO" id="GO:0016491">
    <property type="term" value="F:oxidoreductase activity"/>
    <property type="evidence" value="ECO:0007669"/>
    <property type="project" value="UniProtKB-KW"/>
</dbReference>
<dbReference type="EMBL" id="MRWE01000002">
    <property type="protein sequence ID" value="ORJ27148.1"/>
    <property type="molecule type" value="Genomic_DNA"/>
</dbReference>
<dbReference type="Gene3D" id="3.20.20.100">
    <property type="entry name" value="NADP-dependent oxidoreductase domain"/>
    <property type="match status" value="1"/>
</dbReference>
<keyword evidence="4" id="KW-1185">Reference proteome</keyword>
<dbReference type="PANTHER" id="PTHR43625">
    <property type="entry name" value="AFLATOXIN B1 ALDEHYDE REDUCTASE"/>
    <property type="match status" value="1"/>
</dbReference>
<dbReference type="Proteomes" id="UP000192536">
    <property type="component" value="Unassembled WGS sequence"/>
</dbReference>
<dbReference type="PANTHER" id="PTHR43625:SF40">
    <property type="entry name" value="ALDO-KETO REDUCTASE YAKC [NADP(+)]"/>
    <property type="match status" value="1"/>
</dbReference>
<dbReference type="GO" id="GO:0005737">
    <property type="term" value="C:cytoplasm"/>
    <property type="evidence" value="ECO:0007669"/>
    <property type="project" value="TreeGrafter"/>
</dbReference>
<keyword evidence="1" id="KW-0560">Oxidoreductase</keyword>
<proteinExistence type="predicted"/>
<dbReference type="RefSeq" id="WP_084911683.1">
    <property type="nucleotide sequence ID" value="NZ_CP049603.1"/>
</dbReference>
<dbReference type="PROSITE" id="PS51257">
    <property type="entry name" value="PROKAR_LIPOPROTEIN"/>
    <property type="match status" value="1"/>
</dbReference>
<sequence>MKQRQLGKNGPMVSALGLGCMGMSEFYTQGMDEKESLATLDRAIELGVTLFDTADVYGPHTNEELLGRALQGRRNQVFLATKFGIVRDSANPLARGSNGHPDYIRKSVEGSLKRLNTDVIDLYYQHRADPSVPVEDSVGAMADLVREGKIRYLGLSEVSAATLERAHKVHPISALQTEYSLWSREVEESVLPACARLGIAFVPYSPLGRGFLTGAIRTPDDFADNDFRKGNPRFQGENFAKNLHLVDKIVEIAREKGVKPSQLALAWVLAQGENVVPIPGTKRRTYLEENIAALDVILNEAELAAIDAAFPQNAAVGERYAHDVMQLINS</sequence>
<name>A0A1X0WK42_9GAMM</name>
<evidence type="ECO:0000313" key="3">
    <source>
        <dbReference type="EMBL" id="ORJ27148.1"/>
    </source>
</evidence>
<dbReference type="InterPro" id="IPR050791">
    <property type="entry name" value="Aldo-Keto_reductase"/>
</dbReference>
<dbReference type="STRING" id="1646377.BS640_01375"/>
<dbReference type="InterPro" id="IPR036812">
    <property type="entry name" value="NAD(P)_OxRdtase_dom_sf"/>
</dbReference>
<dbReference type="CDD" id="cd19076">
    <property type="entry name" value="AKR_AKR13A_13D"/>
    <property type="match status" value="1"/>
</dbReference>
<gene>
    <name evidence="3" type="ORF">BS640_01375</name>
</gene>
<dbReference type="AlphaFoldDB" id="A0A1X0WK42"/>
<protein>
    <submittedName>
        <fullName evidence="3">Aldo/keto reductase</fullName>
    </submittedName>
</protein>
<evidence type="ECO:0000256" key="1">
    <source>
        <dbReference type="ARBA" id="ARBA00023002"/>
    </source>
</evidence>
<organism evidence="3 4">
    <name type="scientific">Rouxiella badensis</name>
    <dbReference type="NCBI Taxonomy" id="1646377"/>
    <lineage>
        <taxon>Bacteria</taxon>
        <taxon>Pseudomonadati</taxon>
        <taxon>Pseudomonadota</taxon>
        <taxon>Gammaproteobacteria</taxon>
        <taxon>Enterobacterales</taxon>
        <taxon>Yersiniaceae</taxon>
        <taxon>Rouxiella</taxon>
    </lineage>
</organism>